<name>A0A6B0YZK8_9CHLR</name>
<organism evidence="1">
    <name type="scientific">Caldilineaceae bacterium SB0664_bin_27</name>
    <dbReference type="NCBI Taxonomy" id="2605260"/>
    <lineage>
        <taxon>Bacteria</taxon>
        <taxon>Bacillati</taxon>
        <taxon>Chloroflexota</taxon>
        <taxon>Caldilineae</taxon>
        <taxon>Caldilineales</taxon>
        <taxon>Caldilineaceae</taxon>
    </lineage>
</organism>
<gene>
    <name evidence="1" type="ORF">F4Y42_20930</name>
</gene>
<protein>
    <submittedName>
        <fullName evidence="1">Uncharacterized protein</fullName>
    </submittedName>
</protein>
<dbReference type="AlphaFoldDB" id="A0A6B0YZK8"/>
<accession>A0A6B0YZK8</accession>
<reference evidence="1" key="1">
    <citation type="submission" date="2019-09" db="EMBL/GenBank/DDBJ databases">
        <title>Characterisation of the sponge microbiome using genome-centric metagenomics.</title>
        <authorList>
            <person name="Engelberts J.P."/>
            <person name="Robbins S.J."/>
            <person name="De Goeij J.M."/>
            <person name="Aranda M."/>
            <person name="Bell S.C."/>
            <person name="Webster N.S."/>
        </authorList>
    </citation>
    <scope>NUCLEOTIDE SEQUENCE</scope>
    <source>
        <strain evidence="1">SB0664_bin_27</strain>
    </source>
</reference>
<proteinExistence type="predicted"/>
<comment type="caution">
    <text evidence="1">The sequence shown here is derived from an EMBL/GenBank/DDBJ whole genome shotgun (WGS) entry which is preliminary data.</text>
</comment>
<sequence length="294" mass="33139">MVNPVSHALPIRGTIPNCGTHKGESEMATKPQREARRRYALKKVRELTQASKLTMGDIADVLNDEEIPTPLGTTEWTARLVSALLICDALQYETLDDWLGRSRGKPLLWTLNSADALSFFHFDVTHEPTSIEEIEVLSEFAPGEKLVYERYFWVNVRQLIGAFRALYGELFLTESAHTLELRENVEAGSISADTLVSLPPAAEAYRDYAVAVVKAWCHSTKSYSEVASLLTRRGIPTPDGKTMWRHNQVERLIATSEDQALKQRVSAKTTDMHECLEQMEQSETDDQDDQNVPF</sequence>
<evidence type="ECO:0000313" key="1">
    <source>
        <dbReference type="EMBL" id="MXY95911.1"/>
    </source>
</evidence>
<dbReference type="EMBL" id="VXRG01000181">
    <property type="protein sequence ID" value="MXY95911.1"/>
    <property type="molecule type" value="Genomic_DNA"/>
</dbReference>